<gene>
    <name evidence="4" type="ORF">CC86DRAFT_466305</name>
</gene>
<dbReference type="Pfam" id="PF05368">
    <property type="entry name" value="NmrA"/>
    <property type="match status" value="1"/>
</dbReference>
<dbReference type="Gene3D" id="3.90.25.10">
    <property type="entry name" value="UDP-galactose 4-epimerase, domain 1"/>
    <property type="match status" value="1"/>
</dbReference>
<keyword evidence="1" id="KW-0521">NADP</keyword>
<feature type="domain" description="NmrA-like" evidence="3">
    <location>
        <begin position="9"/>
        <end position="257"/>
    </location>
</feature>
<dbReference type="OrthoDB" id="419598at2759"/>
<accession>A0A6A7A2L2</accession>
<keyword evidence="2" id="KW-0560">Oxidoreductase</keyword>
<dbReference type="AlphaFoldDB" id="A0A6A7A2L2"/>
<evidence type="ECO:0000313" key="4">
    <source>
        <dbReference type="EMBL" id="KAF2827552.1"/>
    </source>
</evidence>
<evidence type="ECO:0000259" key="3">
    <source>
        <dbReference type="Pfam" id="PF05368"/>
    </source>
</evidence>
<protein>
    <submittedName>
        <fullName evidence="4">NAD(P)-binding protein</fullName>
    </submittedName>
</protein>
<name>A0A6A7A2L2_9PLEO</name>
<dbReference type="InterPro" id="IPR008030">
    <property type="entry name" value="NmrA-like"/>
</dbReference>
<evidence type="ECO:0000256" key="1">
    <source>
        <dbReference type="ARBA" id="ARBA00022857"/>
    </source>
</evidence>
<dbReference type="Proteomes" id="UP000799424">
    <property type="component" value="Unassembled WGS sequence"/>
</dbReference>
<dbReference type="EMBL" id="MU006224">
    <property type="protein sequence ID" value="KAF2827552.1"/>
    <property type="molecule type" value="Genomic_DNA"/>
</dbReference>
<organism evidence="4 5">
    <name type="scientific">Ophiobolus disseminans</name>
    <dbReference type="NCBI Taxonomy" id="1469910"/>
    <lineage>
        <taxon>Eukaryota</taxon>
        <taxon>Fungi</taxon>
        <taxon>Dikarya</taxon>
        <taxon>Ascomycota</taxon>
        <taxon>Pezizomycotina</taxon>
        <taxon>Dothideomycetes</taxon>
        <taxon>Pleosporomycetidae</taxon>
        <taxon>Pleosporales</taxon>
        <taxon>Pleosporineae</taxon>
        <taxon>Phaeosphaeriaceae</taxon>
        <taxon>Ophiobolus</taxon>
    </lineage>
</organism>
<reference evidence="4" key="1">
    <citation type="journal article" date="2020" name="Stud. Mycol.">
        <title>101 Dothideomycetes genomes: a test case for predicting lifestyles and emergence of pathogens.</title>
        <authorList>
            <person name="Haridas S."/>
            <person name="Albert R."/>
            <person name="Binder M."/>
            <person name="Bloem J."/>
            <person name="Labutti K."/>
            <person name="Salamov A."/>
            <person name="Andreopoulos B."/>
            <person name="Baker S."/>
            <person name="Barry K."/>
            <person name="Bills G."/>
            <person name="Bluhm B."/>
            <person name="Cannon C."/>
            <person name="Castanera R."/>
            <person name="Culley D."/>
            <person name="Daum C."/>
            <person name="Ezra D."/>
            <person name="Gonzalez J."/>
            <person name="Henrissat B."/>
            <person name="Kuo A."/>
            <person name="Liang C."/>
            <person name="Lipzen A."/>
            <person name="Lutzoni F."/>
            <person name="Magnuson J."/>
            <person name="Mondo S."/>
            <person name="Nolan M."/>
            <person name="Ohm R."/>
            <person name="Pangilinan J."/>
            <person name="Park H.-J."/>
            <person name="Ramirez L."/>
            <person name="Alfaro M."/>
            <person name="Sun H."/>
            <person name="Tritt A."/>
            <person name="Yoshinaga Y."/>
            <person name="Zwiers L.-H."/>
            <person name="Turgeon B."/>
            <person name="Goodwin S."/>
            <person name="Spatafora J."/>
            <person name="Crous P."/>
            <person name="Grigoriev I."/>
        </authorList>
    </citation>
    <scope>NUCLEOTIDE SEQUENCE</scope>
    <source>
        <strain evidence="4">CBS 113818</strain>
    </source>
</reference>
<evidence type="ECO:0000313" key="5">
    <source>
        <dbReference type="Proteomes" id="UP000799424"/>
    </source>
</evidence>
<dbReference type="PANTHER" id="PTHR47706">
    <property type="entry name" value="NMRA-LIKE FAMILY PROTEIN"/>
    <property type="match status" value="1"/>
</dbReference>
<dbReference type="GO" id="GO:0016491">
    <property type="term" value="F:oxidoreductase activity"/>
    <property type="evidence" value="ECO:0007669"/>
    <property type="project" value="UniProtKB-KW"/>
</dbReference>
<dbReference type="InterPro" id="IPR036291">
    <property type="entry name" value="NAD(P)-bd_dom_sf"/>
</dbReference>
<sequence length="314" mass="35067">MTATNSAPKKVLMFGVTGLIGQYIFQEIYNAQSSFEKIGFFTSKSTATNKPDEVNGWKEKGVEVIVGDVNSEDDVAKAYEGYDTVISALGRNAILSQIPLIKIAEASSSINFFYPSEYGTDIEYNASSADEKPHQLKLQVRKYIRENVKKLKVTYLVTGPYSDLYFGKSSEPQAGTFDVKAKKATLLGTGEEKISFTTEKDVGRLLVAALKTPTTEHQRILKVNSFTVTSKEVLAEFEKQTGAKWEVSYTPIDVLKKAEKEAWEKDSPVKTVYTLRRIWNEGGTLYEESDNGKIGFKGTETVEEQIRKIIKKQS</sequence>
<dbReference type="SUPFAM" id="SSF51735">
    <property type="entry name" value="NAD(P)-binding Rossmann-fold domains"/>
    <property type="match status" value="1"/>
</dbReference>
<evidence type="ECO:0000256" key="2">
    <source>
        <dbReference type="ARBA" id="ARBA00023002"/>
    </source>
</evidence>
<dbReference type="InterPro" id="IPR051609">
    <property type="entry name" value="NmrA/Isoflavone_reductase-like"/>
</dbReference>
<proteinExistence type="predicted"/>
<keyword evidence="5" id="KW-1185">Reference proteome</keyword>
<dbReference type="Gene3D" id="3.40.50.720">
    <property type="entry name" value="NAD(P)-binding Rossmann-like Domain"/>
    <property type="match status" value="1"/>
</dbReference>
<dbReference type="PANTHER" id="PTHR47706:SF11">
    <property type="entry name" value="ISOFLAVONE REDUCTASE FAMILY PROTEIN (AFU_ORTHOLOGUE AFUA_1G12510)"/>
    <property type="match status" value="1"/>
</dbReference>